<dbReference type="SUPFAM" id="SSF55658">
    <property type="entry name" value="L9 N-domain-like"/>
    <property type="match status" value="1"/>
</dbReference>
<reference evidence="9 10" key="1">
    <citation type="journal article" date="2016" name="Nat. Commun.">
        <title>Thousands of microbial genomes shed light on interconnected biogeochemical processes in an aquifer system.</title>
        <authorList>
            <person name="Anantharaman K."/>
            <person name="Brown C.T."/>
            <person name="Hug L.A."/>
            <person name="Sharon I."/>
            <person name="Castelle C.J."/>
            <person name="Probst A.J."/>
            <person name="Thomas B.C."/>
            <person name="Singh A."/>
            <person name="Wilkins M.J."/>
            <person name="Karaoz U."/>
            <person name="Brodie E.L."/>
            <person name="Williams K.H."/>
            <person name="Hubbard S.S."/>
            <person name="Banfield J.F."/>
        </authorList>
    </citation>
    <scope>NUCLEOTIDE SEQUENCE [LARGE SCALE GENOMIC DNA]</scope>
</reference>
<evidence type="ECO:0000313" key="10">
    <source>
        <dbReference type="Proteomes" id="UP000179010"/>
    </source>
</evidence>
<dbReference type="Pfam" id="PF03948">
    <property type="entry name" value="Ribosomal_L9_C"/>
    <property type="match status" value="1"/>
</dbReference>
<protein>
    <recommendedName>
        <fullName evidence="6 7">Large ribosomal subunit protein bL9</fullName>
    </recommendedName>
</protein>
<dbReference type="InterPro" id="IPR036935">
    <property type="entry name" value="Ribosomal_bL9_N_sf"/>
</dbReference>
<evidence type="ECO:0000313" key="9">
    <source>
        <dbReference type="EMBL" id="OGB85144.1"/>
    </source>
</evidence>
<comment type="caution">
    <text evidence="9">The sequence shown here is derived from an EMBL/GenBank/DDBJ whole genome shotgun (WGS) entry which is preliminary data.</text>
</comment>
<dbReference type="Pfam" id="PF01281">
    <property type="entry name" value="Ribosomal_L9_N"/>
    <property type="match status" value="1"/>
</dbReference>
<dbReference type="GO" id="GO:0005840">
    <property type="term" value="C:ribosome"/>
    <property type="evidence" value="ECO:0007669"/>
    <property type="project" value="UniProtKB-KW"/>
</dbReference>
<sequence length="147" mass="15493">MKIILKKAVTGIGGPGTVKEVADGYARNFLIARGIAVMATTGQLQEMAAKAAAKAKGSALAMAKLAEVLVKLPEVNLVFKRKATPTGKLFAAISAEMIAEELSKAVKLEVSPDLLVVTEPIKSLGEHIVKLHSGDKLGEFKVTVEKE</sequence>
<comment type="similarity">
    <text evidence="1 7">Belongs to the bacterial ribosomal protein bL9 family.</text>
</comment>
<proteinExistence type="inferred from homology"/>
<dbReference type="InterPro" id="IPR020070">
    <property type="entry name" value="Ribosomal_bL9_N"/>
</dbReference>
<keyword evidence="5 7" id="KW-0687">Ribonucleoprotein</keyword>
<dbReference type="PROSITE" id="PS00651">
    <property type="entry name" value="RIBOSOMAL_L9"/>
    <property type="match status" value="1"/>
</dbReference>
<evidence type="ECO:0000259" key="8">
    <source>
        <dbReference type="PROSITE" id="PS00651"/>
    </source>
</evidence>
<dbReference type="GO" id="GO:0006412">
    <property type="term" value="P:translation"/>
    <property type="evidence" value="ECO:0007669"/>
    <property type="project" value="UniProtKB-UniRule"/>
</dbReference>
<accession>A0A1F4PNB1</accession>
<dbReference type="InterPro" id="IPR000244">
    <property type="entry name" value="Ribosomal_bL9"/>
</dbReference>
<evidence type="ECO:0000256" key="1">
    <source>
        <dbReference type="ARBA" id="ARBA00010605"/>
    </source>
</evidence>
<dbReference type="GO" id="GO:0003735">
    <property type="term" value="F:structural constituent of ribosome"/>
    <property type="evidence" value="ECO:0007669"/>
    <property type="project" value="InterPro"/>
</dbReference>
<dbReference type="InterPro" id="IPR020594">
    <property type="entry name" value="Ribosomal_bL9_bac/chp"/>
</dbReference>
<dbReference type="InterPro" id="IPR036791">
    <property type="entry name" value="Ribosomal_bL9_C_sf"/>
</dbReference>
<dbReference type="EMBL" id="METE01000010">
    <property type="protein sequence ID" value="OGB85144.1"/>
    <property type="molecule type" value="Genomic_DNA"/>
</dbReference>
<gene>
    <name evidence="7" type="primary">rplI</name>
    <name evidence="9" type="ORF">A2994_03900</name>
</gene>
<dbReference type="NCBIfam" id="TIGR00158">
    <property type="entry name" value="L9"/>
    <property type="match status" value="1"/>
</dbReference>
<dbReference type="GO" id="GO:0019843">
    <property type="term" value="F:rRNA binding"/>
    <property type="evidence" value="ECO:0007669"/>
    <property type="project" value="UniProtKB-UniRule"/>
</dbReference>
<dbReference type="Gene3D" id="3.10.430.100">
    <property type="entry name" value="Ribosomal protein L9, C-terminal domain"/>
    <property type="match status" value="1"/>
</dbReference>
<evidence type="ECO:0000256" key="4">
    <source>
        <dbReference type="ARBA" id="ARBA00022980"/>
    </source>
</evidence>
<dbReference type="InterPro" id="IPR009027">
    <property type="entry name" value="Ribosomal_bL9/RNase_H1_N"/>
</dbReference>
<evidence type="ECO:0000256" key="2">
    <source>
        <dbReference type="ARBA" id="ARBA00022730"/>
    </source>
</evidence>
<evidence type="ECO:0000256" key="3">
    <source>
        <dbReference type="ARBA" id="ARBA00022884"/>
    </source>
</evidence>
<dbReference type="AlphaFoldDB" id="A0A1F4PNB1"/>
<dbReference type="STRING" id="1798539.A2994_03900"/>
<dbReference type="PANTHER" id="PTHR21368">
    <property type="entry name" value="50S RIBOSOMAL PROTEIN L9"/>
    <property type="match status" value="1"/>
</dbReference>
<dbReference type="GO" id="GO:1990904">
    <property type="term" value="C:ribonucleoprotein complex"/>
    <property type="evidence" value="ECO:0007669"/>
    <property type="project" value="UniProtKB-KW"/>
</dbReference>
<dbReference type="InterPro" id="IPR020069">
    <property type="entry name" value="Ribosomal_bL9_C"/>
</dbReference>
<dbReference type="Gene3D" id="3.40.5.10">
    <property type="entry name" value="Ribosomal protein L9, N-terminal domain"/>
    <property type="match status" value="1"/>
</dbReference>
<dbReference type="HAMAP" id="MF_00503">
    <property type="entry name" value="Ribosomal_bL9"/>
    <property type="match status" value="1"/>
</dbReference>
<keyword evidence="2 7" id="KW-0699">rRNA-binding</keyword>
<evidence type="ECO:0000256" key="6">
    <source>
        <dbReference type="ARBA" id="ARBA00035292"/>
    </source>
</evidence>
<feature type="domain" description="Ribosomal protein L9" evidence="8">
    <location>
        <begin position="13"/>
        <end position="40"/>
    </location>
</feature>
<evidence type="ECO:0000256" key="7">
    <source>
        <dbReference type="HAMAP-Rule" id="MF_00503"/>
    </source>
</evidence>
<dbReference type="Proteomes" id="UP000179010">
    <property type="component" value="Unassembled WGS sequence"/>
</dbReference>
<dbReference type="SUPFAM" id="SSF55653">
    <property type="entry name" value="Ribosomal protein L9 C-domain"/>
    <property type="match status" value="1"/>
</dbReference>
<organism evidence="9 10">
    <name type="scientific">candidate division Kazan bacterium RIFCSPLOWO2_01_FULL_48_13</name>
    <dbReference type="NCBI Taxonomy" id="1798539"/>
    <lineage>
        <taxon>Bacteria</taxon>
        <taxon>Bacteria division Kazan-3B-28</taxon>
    </lineage>
</organism>
<evidence type="ECO:0000256" key="5">
    <source>
        <dbReference type="ARBA" id="ARBA00023274"/>
    </source>
</evidence>
<name>A0A1F4PNB1_UNCK3</name>
<keyword evidence="4 7" id="KW-0689">Ribosomal protein</keyword>
<comment type="function">
    <text evidence="7">Binds to the 23S rRNA.</text>
</comment>
<keyword evidence="3 7" id="KW-0694">RNA-binding</keyword>